<evidence type="ECO:0000256" key="4">
    <source>
        <dbReference type="ARBA" id="ARBA00022692"/>
    </source>
</evidence>
<evidence type="ECO:0000256" key="5">
    <source>
        <dbReference type="ARBA" id="ARBA00022989"/>
    </source>
</evidence>
<dbReference type="SUPFAM" id="SSF161098">
    <property type="entry name" value="MetI-like"/>
    <property type="match status" value="1"/>
</dbReference>
<feature type="transmembrane region" description="Helical" evidence="7">
    <location>
        <begin position="237"/>
        <end position="260"/>
    </location>
</feature>
<evidence type="ECO:0000256" key="6">
    <source>
        <dbReference type="ARBA" id="ARBA00023136"/>
    </source>
</evidence>
<feature type="transmembrane region" description="Helical" evidence="7">
    <location>
        <begin position="132"/>
        <end position="157"/>
    </location>
</feature>
<keyword evidence="3" id="KW-1003">Cell membrane</keyword>
<dbReference type="InterPro" id="IPR035906">
    <property type="entry name" value="MetI-like_sf"/>
</dbReference>
<dbReference type="CDD" id="cd06261">
    <property type="entry name" value="TM_PBP2"/>
    <property type="match status" value="1"/>
</dbReference>
<comment type="subcellular location">
    <subcellularLocation>
        <location evidence="1 7">Cell membrane</location>
        <topology evidence="1 7">Multi-pass membrane protein</topology>
    </subcellularLocation>
</comment>
<feature type="transmembrane region" description="Helical" evidence="7">
    <location>
        <begin position="177"/>
        <end position="196"/>
    </location>
</feature>
<gene>
    <name evidence="9" type="ORF">MSEDJ_25720</name>
</gene>
<dbReference type="PANTHER" id="PTHR43163:SF6">
    <property type="entry name" value="DIPEPTIDE TRANSPORT SYSTEM PERMEASE PROTEIN DPPB-RELATED"/>
    <property type="match status" value="1"/>
</dbReference>
<protein>
    <submittedName>
        <fullName evidence="9">ABC transporter permease</fullName>
    </submittedName>
</protein>
<keyword evidence="6 7" id="KW-0472">Membrane</keyword>
<evidence type="ECO:0000256" key="7">
    <source>
        <dbReference type="RuleBase" id="RU363032"/>
    </source>
</evidence>
<evidence type="ECO:0000259" key="8">
    <source>
        <dbReference type="PROSITE" id="PS50928"/>
    </source>
</evidence>
<evidence type="ECO:0000256" key="3">
    <source>
        <dbReference type="ARBA" id="ARBA00022475"/>
    </source>
</evidence>
<evidence type="ECO:0000313" key="9">
    <source>
        <dbReference type="EMBL" id="BBY28476.1"/>
    </source>
</evidence>
<sequence length="316" mass="33513">MTIVRFVLRRIVALVLTLVVASVVIYGLLFISPGDPATLLVGGGKPNPDVVARIHQEYHLDDPFFSQYGRWATDILRGDLGRSLAYRDDVSHLLSGRIPNTLLLVVFAGVLIVVFGIGGGVLAGLRGGRVETAVTVGSSVAMAFPTFVVAVFLIAIFSTQLSWFPVFGAGEGLGDKLWHLTLPAISLALAYIAWVARVTQVSVRGELGAEHVDAARSRGLPNRWIVRRHVLRNASPPILAVSGLMIAGLLAGTAVAEKAFGIDGIGSLLVDSAAKQDLAVVQILSLLMVAAFVMVNTVVDVVNVALDPRQAVKGRD</sequence>
<accession>A0A7I7QRP2</accession>
<comment type="similarity">
    <text evidence="7">Belongs to the binding-protein-dependent transport system permease family.</text>
</comment>
<reference evidence="9 10" key="1">
    <citation type="journal article" date="2019" name="Emerg. Microbes Infect.">
        <title>Comprehensive subspecies identification of 175 nontuberculous mycobacteria species based on 7547 genomic profiles.</title>
        <authorList>
            <person name="Matsumoto Y."/>
            <person name="Kinjo T."/>
            <person name="Motooka D."/>
            <person name="Nabeya D."/>
            <person name="Jung N."/>
            <person name="Uechi K."/>
            <person name="Horii T."/>
            <person name="Iida T."/>
            <person name="Fujita J."/>
            <person name="Nakamura S."/>
        </authorList>
    </citation>
    <scope>NUCLEOTIDE SEQUENCE [LARGE SCALE GENOMIC DNA]</scope>
    <source>
        <strain evidence="9 10">JCM 17899</strain>
    </source>
</reference>
<evidence type="ECO:0000256" key="2">
    <source>
        <dbReference type="ARBA" id="ARBA00022448"/>
    </source>
</evidence>
<proteinExistence type="inferred from homology"/>
<dbReference type="RefSeq" id="WP_197748348.1">
    <property type="nucleotide sequence ID" value="NZ_AP022588.1"/>
</dbReference>
<name>A0A7I7QRP2_9MYCO</name>
<dbReference type="KEGG" id="msei:MSEDJ_25720"/>
<dbReference type="InterPro" id="IPR000515">
    <property type="entry name" value="MetI-like"/>
</dbReference>
<dbReference type="PANTHER" id="PTHR43163">
    <property type="entry name" value="DIPEPTIDE TRANSPORT SYSTEM PERMEASE PROTEIN DPPB-RELATED"/>
    <property type="match status" value="1"/>
</dbReference>
<keyword evidence="2 7" id="KW-0813">Transport</keyword>
<dbReference type="Proteomes" id="UP000467193">
    <property type="component" value="Chromosome"/>
</dbReference>
<feature type="domain" description="ABC transmembrane type-1" evidence="8">
    <location>
        <begin position="98"/>
        <end position="299"/>
    </location>
</feature>
<dbReference type="EMBL" id="AP022588">
    <property type="protein sequence ID" value="BBY28476.1"/>
    <property type="molecule type" value="Genomic_DNA"/>
</dbReference>
<dbReference type="GO" id="GO:0071916">
    <property type="term" value="F:dipeptide transmembrane transporter activity"/>
    <property type="evidence" value="ECO:0007669"/>
    <property type="project" value="TreeGrafter"/>
</dbReference>
<evidence type="ECO:0000313" key="10">
    <source>
        <dbReference type="Proteomes" id="UP000467193"/>
    </source>
</evidence>
<dbReference type="Pfam" id="PF00528">
    <property type="entry name" value="BPD_transp_1"/>
    <property type="match status" value="1"/>
</dbReference>
<dbReference type="GO" id="GO:0005886">
    <property type="term" value="C:plasma membrane"/>
    <property type="evidence" value="ECO:0007669"/>
    <property type="project" value="UniProtKB-SubCell"/>
</dbReference>
<keyword evidence="10" id="KW-1185">Reference proteome</keyword>
<feature type="transmembrane region" description="Helical" evidence="7">
    <location>
        <begin position="102"/>
        <end position="125"/>
    </location>
</feature>
<feature type="transmembrane region" description="Helical" evidence="7">
    <location>
        <begin position="280"/>
        <end position="306"/>
    </location>
</feature>
<dbReference type="Gene3D" id="1.10.3720.10">
    <property type="entry name" value="MetI-like"/>
    <property type="match status" value="1"/>
</dbReference>
<keyword evidence="5 7" id="KW-1133">Transmembrane helix</keyword>
<dbReference type="AlphaFoldDB" id="A0A7I7QRP2"/>
<feature type="transmembrane region" description="Helical" evidence="7">
    <location>
        <begin position="12"/>
        <end position="31"/>
    </location>
</feature>
<dbReference type="InterPro" id="IPR045621">
    <property type="entry name" value="BPD_transp_1_N"/>
</dbReference>
<organism evidence="9 10">
    <name type="scientific">Mycolicibacterium sediminis</name>
    <dbReference type="NCBI Taxonomy" id="1286180"/>
    <lineage>
        <taxon>Bacteria</taxon>
        <taxon>Bacillati</taxon>
        <taxon>Actinomycetota</taxon>
        <taxon>Actinomycetes</taxon>
        <taxon>Mycobacteriales</taxon>
        <taxon>Mycobacteriaceae</taxon>
        <taxon>Mycolicibacterium</taxon>
    </lineage>
</organism>
<dbReference type="PROSITE" id="PS50928">
    <property type="entry name" value="ABC_TM1"/>
    <property type="match status" value="1"/>
</dbReference>
<dbReference type="Pfam" id="PF19300">
    <property type="entry name" value="BPD_transp_1_N"/>
    <property type="match status" value="1"/>
</dbReference>
<keyword evidence="4 7" id="KW-0812">Transmembrane</keyword>
<evidence type="ECO:0000256" key="1">
    <source>
        <dbReference type="ARBA" id="ARBA00004651"/>
    </source>
</evidence>